<proteinExistence type="predicted"/>
<organism evidence="3 4">
    <name type="scientific">Podospora fimiseda</name>
    <dbReference type="NCBI Taxonomy" id="252190"/>
    <lineage>
        <taxon>Eukaryota</taxon>
        <taxon>Fungi</taxon>
        <taxon>Dikarya</taxon>
        <taxon>Ascomycota</taxon>
        <taxon>Pezizomycotina</taxon>
        <taxon>Sordariomycetes</taxon>
        <taxon>Sordariomycetidae</taxon>
        <taxon>Sordariales</taxon>
        <taxon>Podosporaceae</taxon>
        <taxon>Podospora</taxon>
    </lineage>
</organism>
<feature type="region of interest" description="Disordered" evidence="1">
    <location>
        <begin position="28"/>
        <end position="96"/>
    </location>
</feature>
<dbReference type="AlphaFoldDB" id="A0AAN7GVA0"/>
<accession>A0AAN7GVA0</accession>
<dbReference type="PANTHER" id="PTHR37540">
    <property type="entry name" value="TRANSCRIPTION FACTOR (ACR-2), PUTATIVE-RELATED-RELATED"/>
    <property type="match status" value="1"/>
</dbReference>
<evidence type="ECO:0000256" key="2">
    <source>
        <dbReference type="SAM" id="Phobius"/>
    </source>
</evidence>
<evidence type="ECO:0000256" key="1">
    <source>
        <dbReference type="SAM" id="MobiDB-lite"/>
    </source>
</evidence>
<feature type="compositionally biased region" description="Basic residues" evidence="1">
    <location>
        <begin position="76"/>
        <end position="90"/>
    </location>
</feature>
<reference evidence="3" key="1">
    <citation type="journal article" date="2023" name="Mol. Phylogenet. Evol.">
        <title>Genome-scale phylogeny and comparative genomics of the fungal order Sordariales.</title>
        <authorList>
            <person name="Hensen N."/>
            <person name="Bonometti L."/>
            <person name="Westerberg I."/>
            <person name="Brannstrom I.O."/>
            <person name="Guillou S."/>
            <person name="Cros-Aarteil S."/>
            <person name="Calhoun S."/>
            <person name="Haridas S."/>
            <person name="Kuo A."/>
            <person name="Mondo S."/>
            <person name="Pangilinan J."/>
            <person name="Riley R."/>
            <person name="LaButti K."/>
            <person name="Andreopoulos B."/>
            <person name="Lipzen A."/>
            <person name="Chen C."/>
            <person name="Yan M."/>
            <person name="Daum C."/>
            <person name="Ng V."/>
            <person name="Clum A."/>
            <person name="Steindorff A."/>
            <person name="Ohm R.A."/>
            <person name="Martin F."/>
            <person name="Silar P."/>
            <person name="Natvig D.O."/>
            <person name="Lalanne C."/>
            <person name="Gautier V."/>
            <person name="Ament-Velasquez S.L."/>
            <person name="Kruys A."/>
            <person name="Hutchinson M.I."/>
            <person name="Powell A.J."/>
            <person name="Barry K."/>
            <person name="Miller A.N."/>
            <person name="Grigoriev I.V."/>
            <person name="Debuchy R."/>
            <person name="Gladieux P."/>
            <person name="Hiltunen Thoren M."/>
            <person name="Johannesson H."/>
        </authorList>
    </citation>
    <scope>NUCLEOTIDE SEQUENCE</scope>
    <source>
        <strain evidence="3">CBS 990.96</strain>
    </source>
</reference>
<feature type="transmembrane region" description="Helical" evidence="2">
    <location>
        <begin position="431"/>
        <end position="449"/>
    </location>
</feature>
<name>A0AAN7GVA0_9PEZI</name>
<dbReference type="Proteomes" id="UP001301958">
    <property type="component" value="Unassembled WGS sequence"/>
</dbReference>
<evidence type="ECO:0000313" key="3">
    <source>
        <dbReference type="EMBL" id="KAK4225617.1"/>
    </source>
</evidence>
<keyword evidence="4" id="KW-1185">Reference proteome</keyword>
<comment type="caution">
    <text evidence="3">The sequence shown here is derived from an EMBL/GenBank/DDBJ whole genome shotgun (WGS) entry which is preliminary data.</text>
</comment>
<sequence>MSVFVNYGRGPKLDRKQRQVVRSQAMVAFRGKQREERGKGGDATVLTTTTNPRRLAPAVRTESESSFDDDDEQQQTHRKTTPNTSRKRTRQFQNPSQIAQALTKVHNPYDMRTPPPHSTHNTGVDSRTFSEYLTRCTSYSSYLDEAFILVGFKQQSYFRPDMSKAACIYIGWLLTAGVLDAFKGGKELSYPLYEYRAVSELQRFIDAAKEKQLGEVVYPVVILGMFEMVRFSPRTITHLAAVERFVKTRGGLGKMPIVMQHLVIMGDILESICLHTPLAFNELEEIPPVYLVTPPGHPFYPEGQFRSSPFFLVDADMDFLRVSQFVSSPEVGIQLGIVLQEANDIFQRFFGLTTDLNAVVPGYLDAVIDSYNDGRRNDLSKLLLETCALATRIMKRTLEEGAWSARQFDNVTNERDVLAIYDNVRFMGLRVWAGLPYVYVWVNLIGFVASRDMRMRSYFIAEVVRCAFSYGCYQMEVYQGVLKNFLQTRRAVESSQGGLNTLF</sequence>
<evidence type="ECO:0000313" key="4">
    <source>
        <dbReference type="Proteomes" id="UP001301958"/>
    </source>
</evidence>
<gene>
    <name evidence="3" type="ORF">QBC38DRAFT_482573</name>
</gene>
<protein>
    <submittedName>
        <fullName evidence="3">Uncharacterized protein</fullName>
    </submittedName>
</protein>
<dbReference type="EMBL" id="MU865363">
    <property type="protein sequence ID" value="KAK4225617.1"/>
    <property type="molecule type" value="Genomic_DNA"/>
</dbReference>
<keyword evidence="2" id="KW-0812">Transmembrane</keyword>
<dbReference type="PANTHER" id="PTHR37540:SF5">
    <property type="entry name" value="TRANSCRIPTION FACTOR DOMAIN-CONTAINING PROTEIN"/>
    <property type="match status" value="1"/>
</dbReference>
<reference evidence="3" key="2">
    <citation type="submission" date="2023-05" db="EMBL/GenBank/DDBJ databases">
        <authorList>
            <consortium name="Lawrence Berkeley National Laboratory"/>
            <person name="Steindorff A."/>
            <person name="Hensen N."/>
            <person name="Bonometti L."/>
            <person name="Westerberg I."/>
            <person name="Brannstrom I.O."/>
            <person name="Guillou S."/>
            <person name="Cros-Aarteil S."/>
            <person name="Calhoun S."/>
            <person name="Haridas S."/>
            <person name="Kuo A."/>
            <person name="Mondo S."/>
            <person name="Pangilinan J."/>
            <person name="Riley R."/>
            <person name="Labutti K."/>
            <person name="Andreopoulos B."/>
            <person name="Lipzen A."/>
            <person name="Chen C."/>
            <person name="Yanf M."/>
            <person name="Daum C."/>
            <person name="Ng V."/>
            <person name="Clum A."/>
            <person name="Ohm R."/>
            <person name="Martin F."/>
            <person name="Silar P."/>
            <person name="Natvig D."/>
            <person name="Lalanne C."/>
            <person name="Gautier V."/>
            <person name="Ament-Velasquez S.L."/>
            <person name="Kruys A."/>
            <person name="Hutchinson M.I."/>
            <person name="Powell A.J."/>
            <person name="Barry K."/>
            <person name="Miller A.N."/>
            <person name="Grigoriev I.V."/>
            <person name="Debuchy R."/>
            <person name="Gladieux P."/>
            <person name="Thoren M.H."/>
            <person name="Johannesson H."/>
        </authorList>
    </citation>
    <scope>NUCLEOTIDE SEQUENCE</scope>
    <source>
        <strain evidence="3">CBS 990.96</strain>
    </source>
</reference>
<keyword evidence="2" id="KW-0472">Membrane</keyword>
<keyword evidence="2" id="KW-1133">Transmembrane helix</keyword>